<evidence type="ECO:0000256" key="3">
    <source>
        <dbReference type="ARBA" id="ARBA00023125"/>
    </source>
</evidence>
<dbReference type="PROSITE" id="PS50217">
    <property type="entry name" value="BZIP"/>
    <property type="match status" value="1"/>
</dbReference>
<feature type="domain" description="BZIP" evidence="7">
    <location>
        <begin position="152"/>
        <end position="215"/>
    </location>
</feature>
<dbReference type="SUPFAM" id="SSF57959">
    <property type="entry name" value="Leucine zipper domain"/>
    <property type="match status" value="1"/>
</dbReference>
<dbReference type="GO" id="GO:0000977">
    <property type="term" value="F:RNA polymerase II transcription regulatory region sequence-specific DNA binding"/>
    <property type="evidence" value="ECO:0007669"/>
    <property type="project" value="TreeGrafter"/>
</dbReference>
<evidence type="ECO:0000256" key="4">
    <source>
        <dbReference type="ARBA" id="ARBA00023163"/>
    </source>
</evidence>
<dbReference type="OrthoDB" id="1939598at2759"/>
<keyword evidence="9" id="KW-1185">Reference proteome</keyword>
<proteinExistence type="predicted"/>
<gene>
    <name evidence="8" type="ORF">T440DRAFT_272361</name>
</gene>
<organism evidence="8 9">
    <name type="scientific">Plenodomus tracheiphilus IPT5</name>
    <dbReference type="NCBI Taxonomy" id="1408161"/>
    <lineage>
        <taxon>Eukaryota</taxon>
        <taxon>Fungi</taxon>
        <taxon>Dikarya</taxon>
        <taxon>Ascomycota</taxon>
        <taxon>Pezizomycotina</taxon>
        <taxon>Dothideomycetes</taxon>
        <taxon>Pleosporomycetidae</taxon>
        <taxon>Pleosporales</taxon>
        <taxon>Pleosporineae</taxon>
        <taxon>Leptosphaeriaceae</taxon>
        <taxon>Plenodomus</taxon>
    </lineage>
</organism>
<name>A0A6A7BFK9_9PLEO</name>
<evidence type="ECO:0000256" key="5">
    <source>
        <dbReference type="ARBA" id="ARBA00023242"/>
    </source>
</evidence>
<protein>
    <recommendedName>
        <fullName evidence="7">BZIP domain-containing protein</fullName>
    </recommendedName>
</protein>
<feature type="compositionally biased region" description="Basic and acidic residues" evidence="6">
    <location>
        <begin position="176"/>
        <end position="198"/>
    </location>
</feature>
<dbReference type="InterPro" id="IPR004827">
    <property type="entry name" value="bZIP"/>
</dbReference>
<keyword evidence="3" id="KW-0238">DNA-binding</keyword>
<keyword evidence="4" id="KW-0804">Transcription</keyword>
<sequence>MSETYRQQAFGRPTFIDASASASSSGRDHFDMLDANDFYHDDSQGRRAPSLHLGSQEGFSHGQAFAYASHSSVSLPGLAYNLPMAGHMSQHYDDGAPIQVGLEDLQGFSPITPSYSINAYRTPYPDSNATSASSATSPDPTHATLMTDPIIIEADEDKRKRNQAASARFRQKKKQREQQLMDATREMQEKTKRLEAENDTLKKENQFLKKLLVEKVDHMSDEDRELLRKATENALKASGKSK</sequence>
<dbReference type="CDD" id="cd14705">
    <property type="entry name" value="bZIP_Zip1"/>
    <property type="match status" value="1"/>
</dbReference>
<evidence type="ECO:0000313" key="9">
    <source>
        <dbReference type="Proteomes" id="UP000799423"/>
    </source>
</evidence>
<dbReference type="GO" id="GO:0001228">
    <property type="term" value="F:DNA-binding transcription activator activity, RNA polymerase II-specific"/>
    <property type="evidence" value="ECO:0007669"/>
    <property type="project" value="TreeGrafter"/>
</dbReference>
<evidence type="ECO:0000259" key="7">
    <source>
        <dbReference type="PROSITE" id="PS50217"/>
    </source>
</evidence>
<comment type="subcellular location">
    <subcellularLocation>
        <location evidence="1">Nucleus</location>
    </subcellularLocation>
</comment>
<dbReference type="InterPro" id="IPR046347">
    <property type="entry name" value="bZIP_sf"/>
</dbReference>
<evidence type="ECO:0000313" key="8">
    <source>
        <dbReference type="EMBL" id="KAF2854296.1"/>
    </source>
</evidence>
<evidence type="ECO:0000256" key="6">
    <source>
        <dbReference type="SAM" id="MobiDB-lite"/>
    </source>
</evidence>
<keyword evidence="2" id="KW-0805">Transcription regulation</keyword>
<dbReference type="AlphaFoldDB" id="A0A6A7BFK9"/>
<evidence type="ECO:0000256" key="2">
    <source>
        <dbReference type="ARBA" id="ARBA00023015"/>
    </source>
</evidence>
<accession>A0A6A7BFK9</accession>
<dbReference type="EMBL" id="MU006293">
    <property type="protein sequence ID" value="KAF2854296.1"/>
    <property type="molecule type" value="Genomic_DNA"/>
</dbReference>
<evidence type="ECO:0000256" key="1">
    <source>
        <dbReference type="ARBA" id="ARBA00004123"/>
    </source>
</evidence>
<dbReference type="PANTHER" id="PTHR13044">
    <property type="entry name" value="ACTIVATING TRANSCRIPTION FACTOR ATF 4/5"/>
    <property type="match status" value="1"/>
</dbReference>
<dbReference type="Proteomes" id="UP000799423">
    <property type="component" value="Unassembled WGS sequence"/>
</dbReference>
<feature type="region of interest" description="Disordered" evidence="6">
    <location>
        <begin position="150"/>
        <end position="198"/>
    </location>
</feature>
<reference evidence="8" key="1">
    <citation type="submission" date="2020-01" db="EMBL/GenBank/DDBJ databases">
        <authorList>
            <consortium name="DOE Joint Genome Institute"/>
            <person name="Haridas S."/>
            <person name="Albert R."/>
            <person name="Binder M."/>
            <person name="Bloem J."/>
            <person name="Labutti K."/>
            <person name="Salamov A."/>
            <person name="Andreopoulos B."/>
            <person name="Baker S.E."/>
            <person name="Barry K."/>
            <person name="Bills G."/>
            <person name="Bluhm B.H."/>
            <person name="Cannon C."/>
            <person name="Castanera R."/>
            <person name="Culley D.E."/>
            <person name="Daum C."/>
            <person name="Ezra D."/>
            <person name="Gonzalez J.B."/>
            <person name="Henrissat B."/>
            <person name="Kuo A."/>
            <person name="Liang C."/>
            <person name="Lipzen A."/>
            <person name="Lutzoni F."/>
            <person name="Magnuson J."/>
            <person name="Mondo S."/>
            <person name="Nolan M."/>
            <person name="Ohm R."/>
            <person name="Pangilinan J."/>
            <person name="Park H.-J."/>
            <person name="Ramirez L."/>
            <person name="Alfaro M."/>
            <person name="Sun H."/>
            <person name="Tritt A."/>
            <person name="Yoshinaga Y."/>
            <person name="Zwiers L.-H."/>
            <person name="Turgeon B.G."/>
            <person name="Goodwin S.B."/>
            <person name="Spatafora J.W."/>
            <person name="Crous P.W."/>
            <person name="Grigoriev I.V."/>
        </authorList>
    </citation>
    <scope>NUCLEOTIDE SEQUENCE</scope>
    <source>
        <strain evidence="8">IPT5</strain>
    </source>
</reference>
<dbReference type="Pfam" id="PF07716">
    <property type="entry name" value="bZIP_2"/>
    <property type="match status" value="1"/>
</dbReference>
<dbReference type="PANTHER" id="PTHR13044:SF14">
    <property type="entry name" value="CRYPTOCEPHAL, ISOFORM A"/>
    <property type="match status" value="1"/>
</dbReference>
<dbReference type="Gene3D" id="1.20.5.170">
    <property type="match status" value="1"/>
</dbReference>
<dbReference type="PROSITE" id="PS00036">
    <property type="entry name" value="BZIP_BASIC"/>
    <property type="match status" value="1"/>
</dbReference>
<keyword evidence="5" id="KW-0539">Nucleus</keyword>
<dbReference type="SMART" id="SM00338">
    <property type="entry name" value="BRLZ"/>
    <property type="match status" value="1"/>
</dbReference>
<dbReference type="GO" id="GO:0005634">
    <property type="term" value="C:nucleus"/>
    <property type="evidence" value="ECO:0007669"/>
    <property type="project" value="UniProtKB-SubCell"/>
</dbReference>